<feature type="transmembrane region" description="Helical" evidence="10">
    <location>
        <begin position="71"/>
        <end position="92"/>
    </location>
</feature>
<evidence type="ECO:0000256" key="3">
    <source>
        <dbReference type="ARBA" id="ARBA00022448"/>
    </source>
</evidence>
<dbReference type="Pfam" id="PF01741">
    <property type="entry name" value="MscL"/>
    <property type="match status" value="1"/>
</dbReference>
<dbReference type="PANTHER" id="PTHR30266:SF2">
    <property type="entry name" value="LARGE-CONDUCTANCE MECHANOSENSITIVE CHANNEL"/>
    <property type="match status" value="1"/>
</dbReference>
<dbReference type="PRINTS" id="PR01264">
    <property type="entry name" value="MECHCHANNEL"/>
</dbReference>
<dbReference type="PANTHER" id="PTHR30266">
    <property type="entry name" value="MECHANOSENSITIVE CHANNEL MSCL"/>
    <property type="match status" value="1"/>
</dbReference>
<accession>A0ABU5J2H5</accession>
<keyword evidence="8 10" id="KW-0472">Membrane</keyword>
<feature type="transmembrane region" description="Helical" evidence="10">
    <location>
        <begin position="38"/>
        <end position="59"/>
    </location>
</feature>
<keyword evidence="12" id="KW-1185">Reference proteome</keyword>
<proteinExistence type="inferred from homology"/>
<keyword evidence="5 10" id="KW-0812">Transmembrane</keyword>
<dbReference type="InterPro" id="IPR037673">
    <property type="entry name" value="MSC/AndL"/>
</dbReference>
<dbReference type="NCBIfam" id="NF010560">
    <property type="entry name" value="PRK13955.1"/>
    <property type="match status" value="1"/>
</dbReference>
<comment type="function">
    <text evidence="10">Channel that opens in response to stretch forces in the membrane lipid bilayer. May participate in the regulation of osmotic pressure changes within the cell.</text>
</comment>
<evidence type="ECO:0000256" key="7">
    <source>
        <dbReference type="ARBA" id="ARBA00023065"/>
    </source>
</evidence>
<evidence type="ECO:0000313" key="11">
    <source>
        <dbReference type="EMBL" id="MDZ5473561.1"/>
    </source>
</evidence>
<feature type="transmembrane region" description="Helical" evidence="10">
    <location>
        <begin position="12"/>
        <end position="31"/>
    </location>
</feature>
<dbReference type="Gene3D" id="1.10.1200.120">
    <property type="entry name" value="Large-conductance mechanosensitive channel, MscL, domain 1"/>
    <property type="match status" value="1"/>
</dbReference>
<evidence type="ECO:0000256" key="10">
    <source>
        <dbReference type="HAMAP-Rule" id="MF_00115"/>
    </source>
</evidence>
<gene>
    <name evidence="10 11" type="primary">mscL</name>
    <name evidence="11" type="ORF">SM124_17740</name>
</gene>
<evidence type="ECO:0000313" key="12">
    <source>
        <dbReference type="Proteomes" id="UP001290455"/>
    </source>
</evidence>
<comment type="subunit">
    <text evidence="10">Homopentamer.</text>
</comment>
<keyword evidence="9 10" id="KW-0407">Ion channel</keyword>
<keyword evidence="7 10" id="KW-0406">Ion transport</keyword>
<dbReference type="Proteomes" id="UP001290455">
    <property type="component" value="Unassembled WGS sequence"/>
</dbReference>
<dbReference type="InterPro" id="IPR019823">
    <property type="entry name" value="Mechanosensitive_channel_CS"/>
</dbReference>
<evidence type="ECO:0000256" key="2">
    <source>
        <dbReference type="ARBA" id="ARBA00007254"/>
    </source>
</evidence>
<dbReference type="RefSeq" id="WP_322447853.1">
    <property type="nucleotide sequence ID" value="NZ_JAXOFX010000014.1"/>
</dbReference>
<evidence type="ECO:0000256" key="5">
    <source>
        <dbReference type="ARBA" id="ARBA00022692"/>
    </source>
</evidence>
<evidence type="ECO:0000256" key="6">
    <source>
        <dbReference type="ARBA" id="ARBA00022989"/>
    </source>
</evidence>
<keyword evidence="4 10" id="KW-1003">Cell membrane</keyword>
<evidence type="ECO:0000256" key="4">
    <source>
        <dbReference type="ARBA" id="ARBA00022475"/>
    </source>
</evidence>
<dbReference type="HAMAP" id="MF_00115">
    <property type="entry name" value="MscL"/>
    <property type="match status" value="1"/>
</dbReference>
<evidence type="ECO:0000256" key="1">
    <source>
        <dbReference type="ARBA" id="ARBA00004651"/>
    </source>
</evidence>
<evidence type="ECO:0000256" key="9">
    <source>
        <dbReference type="ARBA" id="ARBA00023303"/>
    </source>
</evidence>
<dbReference type="SUPFAM" id="SSF81330">
    <property type="entry name" value="Gated mechanosensitive channel"/>
    <property type="match status" value="1"/>
</dbReference>
<protein>
    <recommendedName>
        <fullName evidence="10">Large-conductance mechanosensitive channel</fullName>
    </recommendedName>
</protein>
<dbReference type="NCBIfam" id="TIGR00220">
    <property type="entry name" value="mscL"/>
    <property type="match status" value="1"/>
</dbReference>
<comment type="subcellular location">
    <subcellularLocation>
        <location evidence="1 10">Cell membrane</location>
        <topology evidence="1 10">Multi-pass membrane protein</topology>
    </subcellularLocation>
</comment>
<reference evidence="11 12" key="1">
    <citation type="submission" date="2023-11" db="EMBL/GenBank/DDBJ databases">
        <title>Bacillus jintuensis, isolated from a mudflat on the Beibu Gulf coast.</title>
        <authorList>
            <person name="Li M."/>
        </authorList>
    </citation>
    <scope>NUCLEOTIDE SEQUENCE [LARGE SCALE GENOMIC DNA]</scope>
    <source>
        <strain evidence="11 12">31A1R</strain>
    </source>
</reference>
<organism evidence="11 12">
    <name type="scientific">Robertmurraya mangrovi</name>
    <dbReference type="NCBI Taxonomy" id="3098077"/>
    <lineage>
        <taxon>Bacteria</taxon>
        <taxon>Bacillati</taxon>
        <taxon>Bacillota</taxon>
        <taxon>Bacilli</taxon>
        <taxon>Bacillales</taxon>
        <taxon>Bacillaceae</taxon>
        <taxon>Robertmurraya</taxon>
    </lineage>
</organism>
<dbReference type="PROSITE" id="PS01327">
    <property type="entry name" value="MSCL"/>
    <property type="match status" value="1"/>
</dbReference>
<dbReference type="InterPro" id="IPR036019">
    <property type="entry name" value="MscL_channel"/>
</dbReference>
<comment type="caution">
    <text evidence="11">The sequence shown here is derived from an EMBL/GenBank/DDBJ whole genome shotgun (WGS) entry which is preliminary data.</text>
</comment>
<evidence type="ECO:0000256" key="8">
    <source>
        <dbReference type="ARBA" id="ARBA00023136"/>
    </source>
</evidence>
<name>A0ABU5J2H5_9BACI</name>
<dbReference type="EMBL" id="JAXOFX010000014">
    <property type="protein sequence ID" value="MDZ5473561.1"/>
    <property type="molecule type" value="Genomic_DNA"/>
</dbReference>
<sequence length="137" mass="15349">MLNEFKKFALKGNVLDLAVGVVIGGAFGKIVTSLVNDIIMPLLGLLVGGVNFTTLQYVYSREGEEPVVLKYGQFIQTTFDFIIIAFSIFIFIKAINSFKKKEEETKPAEPPTPSKEEILLAEIRDILKQKETENYKS</sequence>
<dbReference type="InterPro" id="IPR001185">
    <property type="entry name" value="MS_channel"/>
</dbReference>
<comment type="similarity">
    <text evidence="2 10">Belongs to the MscL family.</text>
</comment>
<keyword evidence="6 10" id="KW-1133">Transmembrane helix</keyword>
<dbReference type="NCBIfam" id="NF001843">
    <property type="entry name" value="PRK00567.1-4"/>
    <property type="match status" value="1"/>
</dbReference>
<keyword evidence="3 10" id="KW-0813">Transport</keyword>